<feature type="binding site" evidence="8">
    <location>
        <position position="473"/>
    </location>
    <ligand>
        <name>Zn(2+)</name>
        <dbReference type="ChEBI" id="CHEBI:29105"/>
        <label>1</label>
    </ligand>
</feature>
<feature type="binding site" evidence="8">
    <location>
        <position position="436"/>
    </location>
    <ligand>
        <name>Zn(2+)</name>
        <dbReference type="ChEBI" id="CHEBI:29105"/>
        <label>2</label>
    </ligand>
</feature>
<evidence type="ECO:0000256" key="6">
    <source>
        <dbReference type="ARBA" id="ARBA00022840"/>
    </source>
</evidence>
<keyword evidence="4 8" id="KW-0547">Nucleotide-binding</keyword>
<feature type="binding site" evidence="8">
    <location>
        <position position="427"/>
    </location>
    <ligand>
        <name>Zn(2+)</name>
        <dbReference type="ChEBI" id="CHEBI:29105"/>
        <label>1</label>
    </ligand>
</feature>
<feature type="domain" description="Primosomal protein N' 3' DNA-binding" evidence="10">
    <location>
        <begin position="32"/>
        <end position="130"/>
    </location>
</feature>
<evidence type="ECO:0000313" key="11">
    <source>
        <dbReference type="EMBL" id="WGH93814.1"/>
    </source>
</evidence>
<comment type="function">
    <text evidence="8">Initiates the restart of stalled replication forks, which reloads the replicative helicase on sites other than the origin of replication. Recognizes and binds to abandoned replication forks and remodels them to uncover a helicase loading site. Promotes assembly of the primosome at these replication forks.</text>
</comment>
<keyword evidence="1 8" id="KW-0639">Primosome</keyword>
<dbReference type="GO" id="GO:0003677">
    <property type="term" value="F:DNA binding"/>
    <property type="evidence" value="ECO:0007669"/>
    <property type="project" value="UniProtKB-UniRule"/>
</dbReference>
<feature type="binding site" evidence="8">
    <location>
        <position position="470"/>
    </location>
    <ligand>
        <name>Zn(2+)</name>
        <dbReference type="ChEBI" id="CHEBI:29105"/>
        <label>1</label>
    </ligand>
</feature>
<dbReference type="Proteomes" id="UP001224674">
    <property type="component" value="Chromosome"/>
</dbReference>
<evidence type="ECO:0000256" key="8">
    <source>
        <dbReference type="HAMAP-Rule" id="MF_00983"/>
    </source>
</evidence>
<dbReference type="GO" id="GO:0006302">
    <property type="term" value="P:double-strand break repair"/>
    <property type="evidence" value="ECO:0007669"/>
    <property type="project" value="InterPro"/>
</dbReference>
<dbReference type="GO" id="GO:1990077">
    <property type="term" value="C:primosome complex"/>
    <property type="evidence" value="ECO:0007669"/>
    <property type="project" value="UniProtKB-UniRule"/>
</dbReference>
<comment type="subunit">
    <text evidence="8">Component of the replication restart primosome.</text>
</comment>
<feature type="binding site" evidence="8">
    <location>
        <position position="458"/>
    </location>
    <ligand>
        <name>Zn(2+)</name>
        <dbReference type="ChEBI" id="CHEBI:29105"/>
        <label>2</label>
    </ligand>
</feature>
<evidence type="ECO:0000313" key="12">
    <source>
        <dbReference type="Proteomes" id="UP001224674"/>
    </source>
</evidence>
<keyword evidence="12" id="KW-1185">Reference proteome</keyword>
<evidence type="ECO:0000256" key="9">
    <source>
        <dbReference type="SAM" id="MobiDB-lite"/>
    </source>
</evidence>
<evidence type="ECO:0000256" key="7">
    <source>
        <dbReference type="ARBA" id="ARBA00023125"/>
    </source>
</evidence>
<dbReference type="EMBL" id="CP122566">
    <property type="protein sequence ID" value="WGH93814.1"/>
    <property type="molecule type" value="Genomic_DNA"/>
</dbReference>
<reference evidence="11 12" key="1">
    <citation type="submission" date="2023-03" db="EMBL/GenBank/DDBJ databases">
        <title>Complete genome sequences of several Auritidibacter ignavus strains isolated from ear infections.</title>
        <authorList>
            <person name="Baehr T."/>
            <person name="Baumhoegger A.M."/>
        </authorList>
    </citation>
    <scope>NUCLEOTIDE SEQUENCE [LARGE SCALE GENOMIC DNA]</scope>
    <source>
        <strain evidence="11 12">BABAE-6</strain>
    </source>
</reference>
<feature type="binding site" evidence="8">
    <location>
        <position position="430"/>
    </location>
    <ligand>
        <name>Zn(2+)</name>
        <dbReference type="ChEBI" id="CHEBI:29105"/>
        <label>1</label>
    </ligand>
</feature>
<dbReference type="PANTHER" id="PTHR30580">
    <property type="entry name" value="PRIMOSOMAL PROTEIN N"/>
    <property type="match status" value="1"/>
</dbReference>
<keyword evidence="2 8" id="KW-0235">DNA replication</keyword>
<comment type="similarity">
    <text evidence="8">Belongs to the helicase family. PriA subfamily.</text>
</comment>
<keyword evidence="6 8" id="KW-0067">ATP-binding</keyword>
<gene>
    <name evidence="8" type="primary">priA</name>
    <name evidence="11" type="ORF">QDX21_03170</name>
</gene>
<dbReference type="InterPro" id="IPR005259">
    <property type="entry name" value="PriA"/>
</dbReference>
<dbReference type="Pfam" id="PF17764">
    <property type="entry name" value="PriA_3primeBD"/>
    <property type="match status" value="1"/>
</dbReference>
<comment type="cofactor">
    <cofactor evidence="8">
        <name>Zn(2+)</name>
        <dbReference type="ChEBI" id="CHEBI:29105"/>
    </cofactor>
    <text evidence="8">Binds 2 zinc ions per subunit.</text>
</comment>
<keyword evidence="3 8" id="KW-0479">Metal-binding</keyword>
<dbReference type="InterPro" id="IPR027417">
    <property type="entry name" value="P-loop_NTPase"/>
</dbReference>
<sequence>MPPTDALFDLPVSEPSLPPLPTGWPDRPVAKVLLESPVPHLDRLFDYLIPPDLDAPAQPGVKVKVRFGHQTMTGWLVERTDTISTRATLTPIRTVVSALPVLTEDIYRLATTVAADYAGTVADVLRAAIPPRVAKLERQWAQDHGTVREPGWPEHPEQTDQESPTVDWTVFPGWEGLFAEPSPEDTAASFALSLPSSFGAWDSMALLADAAARTLARQQSSILVVPDLKDLDRLERRVADRVGQHHYARLDSRQGPTQRYRSFLQILAGHRHVVIGTRSAIWAPVHQLGLVAVYQDADDQLTEPRAPYHQVAHVARRRTGATAETTAPARLLLVSPSRSTATQYLVETGQARDISPERHTRHRLAPRVVSTADSFHARRDHMGPHARLPGLAWQAAREGLDGTRTQGVGGPVLVQVHRAGFIPGVFCTRCHAPARCPNCTGPLSFTDRMAAASGELACRWCGARHRDYRCINCGNSRLRAGARGVDRTADELGRAFPQVPVISSSADHMVASITDEPALVVATPGSEPVAPGGYATALLLDGDAQLQREGLMVPETVMSHWMQAATLVRSASDGGLVVVTATHQEIVGALVRMNPVSFASRTLTDRAELGFPPITQVAEVTGTSAEVHKFITGVQLPYRAEQSPWIGPTPVEATLEATEEPRWRALLFYPHRVASTVQAALRAQKAVLSAERSATSVKVRIGGVREL</sequence>
<keyword evidence="7 8" id="KW-0238">DNA-binding</keyword>
<dbReference type="GO" id="GO:0043138">
    <property type="term" value="F:3'-5' DNA helicase activity"/>
    <property type="evidence" value="ECO:0007669"/>
    <property type="project" value="TreeGrafter"/>
</dbReference>
<evidence type="ECO:0000256" key="5">
    <source>
        <dbReference type="ARBA" id="ARBA00022833"/>
    </source>
</evidence>
<dbReference type="AlphaFoldDB" id="A0AAJ6AKB9"/>
<organism evidence="11 12">
    <name type="scientific">Auritidibacter ignavus</name>
    <dbReference type="NCBI Taxonomy" id="678932"/>
    <lineage>
        <taxon>Bacteria</taxon>
        <taxon>Bacillati</taxon>
        <taxon>Actinomycetota</taxon>
        <taxon>Actinomycetes</taxon>
        <taxon>Micrococcales</taxon>
        <taxon>Micrococcaceae</taxon>
        <taxon>Auritidibacter</taxon>
    </lineage>
</organism>
<dbReference type="GO" id="GO:0006269">
    <property type="term" value="P:DNA replication, synthesis of primer"/>
    <property type="evidence" value="ECO:0007669"/>
    <property type="project" value="UniProtKB-KW"/>
</dbReference>
<dbReference type="HAMAP" id="MF_00983">
    <property type="entry name" value="PriA"/>
    <property type="match status" value="1"/>
</dbReference>
<dbReference type="InterPro" id="IPR042115">
    <property type="entry name" value="PriA_3primeBD_sf"/>
</dbReference>
<dbReference type="Gene3D" id="3.40.50.300">
    <property type="entry name" value="P-loop containing nucleotide triphosphate hydrolases"/>
    <property type="match status" value="1"/>
</dbReference>
<name>A0AAJ6AKB9_9MICC</name>
<evidence type="ECO:0000259" key="10">
    <source>
        <dbReference type="Pfam" id="PF17764"/>
    </source>
</evidence>
<feature type="binding site" evidence="8">
    <location>
        <position position="439"/>
    </location>
    <ligand>
        <name>Zn(2+)</name>
        <dbReference type="ChEBI" id="CHEBI:29105"/>
        <label>2</label>
    </ligand>
</feature>
<evidence type="ECO:0000256" key="2">
    <source>
        <dbReference type="ARBA" id="ARBA00022705"/>
    </source>
</evidence>
<accession>A0AAJ6AKB9</accession>
<dbReference type="Gene3D" id="3.40.1440.60">
    <property type="entry name" value="PriA, 3(prime) DNA-binding domain"/>
    <property type="match status" value="1"/>
</dbReference>
<keyword evidence="5 8" id="KW-0862">Zinc</keyword>
<feature type="binding site" evidence="8">
    <location>
        <position position="461"/>
    </location>
    <ligand>
        <name>Zn(2+)</name>
        <dbReference type="ChEBI" id="CHEBI:29105"/>
        <label>2</label>
    </ligand>
</feature>
<evidence type="ECO:0000256" key="1">
    <source>
        <dbReference type="ARBA" id="ARBA00022515"/>
    </source>
</evidence>
<feature type="compositionally biased region" description="Basic and acidic residues" evidence="9">
    <location>
        <begin position="146"/>
        <end position="158"/>
    </location>
</feature>
<dbReference type="GO" id="GO:0005524">
    <property type="term" value="F:ATP binding"/>
    <property type="evidence" value="ECO:0007669"/>
    <property type="project" value="UniProtKB-UniRule"/>
</dbReference>
<dbReference type="InterPro" id="IPR041222">
    <property type="entry name" value="PriA_3primeBD"/>
</dbReference>
<protein>
    <recommendedName>
        <fullName evidence="8">Probable replication restart protein PriA</fullName>
    </recommendedName>
    <alternativeName>
        <fullName evidence="8">Putative ATP-dependent DNA helicase PriA</fullName>
    </alternativeName>
</protein>
<evidence type="ECO:0000256" key="3">
    <source>
        <dbReference type="ARBA" id="ARBA00022723"/>
    </source>
</evidence>
<proteinExistence type="inferred from homology"/>
<evidence type="ECO:0000256" key="4">
    <source>
        <dbReference type="ARBA" id="ARBA00022741"/>
    </source>
</evidence>
<dbReference type="GO" id="GO:0008270">
    <property type="term" value="F:zinc ion binding"/>
    <property type="evidence" value="ECO:0007669"/>
    <property type="project" value="UniProtKB-UniRule"/>
</dbReference>
<comment type="caution">
    <text evidence="8">As this protein does not have any detectable helicase domains, it probably does not have helicase activity.</text>
</comment>
<dbReference type="PANTHER" id="PTHR30580:SF0">
    <property type="entry name" value="PRIMOSOMAL PROTEIN N"/>
    <property type="match status" value="1"/>
</dbReference>
<dbReference type="GO" id="GO:0006310">
    <property type="term" value="P:DNA recombination"/>
    <property type="evidence" value="ECO:0007669"/>
    <property type="project" value="InterPro"/>
</dbReference>
<dbReference type="RefSeq" id="WP_279675118.1">
    <property type="nucleotide sequence ID" value="NZ_CP122566.1"/>
</dbReference>
<feature type="region of interest" description="Disordered" evidence="9">
    <location>
        <begin position="146"/>
        <end position="165"/>
    </location>
</feature>
<dbReference type="GO" id="GO:0006270">
    <property type="term" value="P:DNA replication initiation"/>
    <property type="evidence" value="ECO:0007669"/>
    <property type="project" value="TreeGrafter"/>
</dbReference>